<dbReference type="Pfam" id="PF02706">
    <property type="entry name" value="Wzz"/>
    <property type="match status" value="1"/>
</dbReference>
<dbReference type="InterPro" id="IPR005702">
    <property type="entry name" value="Wzc-like_C"/>
</dbReference>
<feature type="transmembrane region" description="Helical" evidence="9">
    <location>
        <begin position="183"/>
        <end position="206"/>
    </location>
</feature>
<keyword evidence="5" id="KW-0547">Nucleotide-binding</keyword>
<protein>
    <submittedName>
        <fullName evidence="11">Chain length determinant protein</fullName>
    </submittedName>
</protein>
<dbReference type="SUPFAM" id="SSF52540">
    <property type="entry name" value="P-loop containing nucleoside triphosphate hydrolases"/>
    <property type="match status" value="1"/>
</dbReference>
<dbReference type="GO" id="GO:0004713">
    <property type="term" value="F:protein tyrosine kinase activity"/>
    <property type="evidence" value="ECO:0007669"/>
    <property type="project" value="TreeGrafter"/>
</dbReference>
<keyword evidence="7 9" id="KW-1133">Transmembrane helix</keyword>
<dbReference type="eggNOG" id="COG0489">
    <property type="taxonomic scope" value="Bacteria"/>
</dbReference>
<evidence type="ECO:0000256" key="6">
    <source>
        <dbReference type="ARBA" id="ARBA00022840"/>
    </source>
</evidence>
<evidence type="ECO:0000256" key="4">
    <source>
        <dbReference type="ARBA" id="ARBA00022692"/>
    </source>
</evidence>
<dbReference type="Proteomes" id="UP000003254">
    <property type="component" value="Unassembled WGS sequence"/>
</dbReference>
<name>B5CSZ7_9FIRM</name>
<evidence type="ECO:0000256" key="7">
    <source>
        <dbReference type="ARBA" id="ARBA00022989"/>
    </source>
</evidence>
<dbReference type="InterPro" id="IPR050445">
    <property type="entry name" value="Bact_polysacc_biosynth/exp"/>
</dbReference>
<dbReference type="AlphaFoldDB" id="B5CSZ7"/>
<dbReference type="PANTHER" id="PTHR32309">
    <property type="entry name" value="TYROSINE-PROTEIN KINASE"/>
    <property type="match status" value="1"/>
</dbReference>
<dbReference type="PANTHER" id="PTHR32309:SF13">
    <property type="entry name" value="FERRIC ENTEROBACTIN TRANSPORT PROTEIN FEPE"/>
    <property type="match status" value="1"/>
</dbReference>
<keyword evidence="6" id="KW-0067">ATP-binding</keyword>
<evidence type="ECO:0000259" key="10">
    <source>
        <dbReference type="Pfam" id="PF02706"/>
    </source>
</evidence>
<dbReference type="CDD" id="cd05387">
    <property type="entry name" value="BY-kinase"/>
    <property type="match status" value="1"/>
</dbReference>
<sequence length="474" mass="52804">MRGGNMSQESYKSQSLDSQIDLRYIFRTLKKNAVFILMCVCLTGMFSYVILDHSLKDTYTVSVNLCVIPRDNTSEKLAETNIENALERSVNVLNSDTMRDQIMKASGSSRVKGNLSASVVADTNIIRMSASGTNAESAYKLLKGALQQYPELSDYFESGYVLQPLSSISANNVQKTEKATLRYSLLLILLVLAGGIGATVCLCIFTDKIHSMEQAKRLLDIPMIGSLDYVKKKSGQKALLISDQDTDHVYEEAVDRIVTSIRSEMSAEGYKTLMVGSIKENDGKSTVTANIALNLARRGKKVVLVDCDMRHPSLAKIFDATVDPKEQFSEYLLGKCELDQVLKQTEVQAHPMDCIWQKKAVAKPYRLLGSERFISLINQLKEQFDYVVMDTPPLELIRDAEIISETADAMLMVMRQDEVHAVAVNDTVDLLEENGVTVIGGVLNMTKGERDTSKDRDGYRKYYNENAKIENAGE</sequence>
<gene>
    <name evidence="11" type="ORF">RUMLAC_02618</name>
</gene>
<evidence type="ECO:0000256" key="1">
    <source>
        <dbReference type="ARBA" id="ARBA00004651"/>
    </source>
</evidence>
<keyword evidence="12" id="KW-1185">Reference proteome</keyword>
<dbReference type="EMBL" id="ABOU02000052">
    <property type="protein sequence ID" value="EDY31628.1"/>
    <property type="molecule type" value="Genomic_DNA"/>
</dbReference>
<feature type="domain" description="Polysaccharide chain length determinant N-terminal" evidence="10">
    <location>
        <begin position="19"/>
        <end position="103"/>
    </location>
</feature>
<dbReference type="NCBIfam" id="TIGR01007">
    <property type="entry name" value="eps_fam"/>
    <property type="match status" value="1"/>
</dbReference>
<dbReference type="HOGENOM" id="CLU_009912_4_2_9"/>
<dbReference type="Pfam" id="PF10609">
    <property type="entry name" value="ParA"/>
    <property type="match status" value="1"/>
</dbReference>
<evidence type="ECO:0000256" key="2">
    <source>
        <dbReference type="ARBA" id="ARBA00006683"/>
    </source>
</evidence>
<dbReference type="GO" id="GO:0005524">
    <property type="term" value="F:ATP binding"/>
    <property type="evidence" value="ECO:0007669"/>
    <property type="project" value="UniProtKB-KW"/>
</dbReference>
<comment type="similarity">
    <text evidence="2">Belongs to the CpsC/CapA family.</text>
</comment>
<comment type="subcellular location">
    <subcellularLocation>
        <location evidence="1">Cell membrane</location>
        <topology evidence="1">Multi-pass membrane protein</topology>
    </subcellularLocation>
</comment>
<keyword evidence="8 9" id="KW-0472">Membrane</keyword>
<feature type="transmembrane region" description="Helical" evidence="9">
    <location>
        <begin position="33"/>
        <end position="51"/>
    </location>
</feature>
<keyword evidence="3" id="KW-1003">Cell membrane</keyword>
<evidence type="ECO:0000256" key="9">
    <source>
        <dbReference type="SAM" id="Phobius"/>
    </source>
</evidence>
<evidence type="ECO:0000313" key="11">
    <source>
        <dbReference type="EMBL" id="EDY31628.1"/>
    </source>
</evidence>
<evidence type="ECO:0000313" key="12">
    <source>
        <dbReference type="Proteomes" id="UP000003254"/>
    </source>
</evidence>
<comment type="caution">
    <text evidence="11">The sequence shown here is derived from an EMBL/GenBank/DDBJ whole genome shotgun (WGS) entry which is preliminary data.</text>
</comment>
<dbReference type="InterPro" id="IPR027417">
    <property type="entry name" value="P-loop_NTPase"/>
</dbReference>
<reference evidence="11 12" key="2">
    <citation type="submission" date="2008-08" db="EMBL/GenBank/DDBJ databases">
        <authorList>
            <person name="Fulton L."/>
            <person name="Clifton S."/>
            <person name="Fulton B."/>
            <person name="Xu J."/>
            <person name="Minx P."/>
            <person name="Pepin K.H."/>
            <person name="Johnson M."/>
            <person name="Bhonagiri V."/>
            <person name="Nash W.E."/>
            <person name="Mardis E.R."/>
            <person name="Wilson R.K."/>
        </authorList>
    </citation>
    <scope>NUCLEOTIDE SEQUENCE [LARGE SCALE GENOMIC DNA]</scope>
    <source>
        <strain evidence="11 12">ATCC 29176</strain>
    </source>
</reference>
<dbReference type="GO" id="GO:0005886">
    <property type="term" value="C:plasma membrane"/>
    <property type="evidence" value="ECO:0007669"/>
    <property type="project" value="UniProtKB-SubCell"/>
</dbReference>
<dbReference type="Gene3D" id="3.40.50.300">
    <property type="entry name" value="P-loop containing nucleotide triphosphate hydrolases"/>
    <property type="match status" value="1"/>
</dbReference>
<evidence type="ECO:0000256" key="8">
    <source>
        <dbReference type="ARBA" id="ARBA00023136"/>
    </source>
</evidence>
<evidence type="ECO:0000256" key="5">
    <source>
        <dbReference type="ARBA" id="ARBA00022741"/>
    </source>
</evidence>
<accession>B5CSZ7</accession>
<evidence type="ECO:0000256" key="3">
    <source>
        <dbReference type="ARBA" id="ARBA00022475"/>
    </source>
</evidence>
<keyword evidence="4 9" id="KW-0812">Transmembrane</keyword>
<dbReference type="InterPro" id="IPR003856">
    <property type="entry name" value="LPS_length_determ_N"/>
</dbReference>
<reference evidence="11 12" key="1">
    <citation type="submission" date="2008-08" db="EMBL/GenBank/DDBJ databases">
        <title>Draft genome sequence of Ruminococcus lactaris ATCC 29176.</title>
        <authorList>
            <person name="Sudarsanam P."/>
            <person name="Ley R."/>
            <person name="Guruge J."/>
            <person name="Turnbaugh P.J."/>
            <person name="Mahowald M."/>
            <person name="Liep D."/>
            <person name="Gordon J."/>
        </authorList>
    </citation>
    <scope>NUCLEOTIDE SEQUENCE [LARGE SCALE GENOMIC DNA]</scope>
    <source>
        <strain evidence="11 12">ATCC 29176</strain>
    </source>
</reference>
<organism evidence="11 12">
    <name type="scientific">[Ruminococcus] lactaris ATCC 29176</name>
    <dbReference type="NCBI Taxonomy" id="471875"/>
    <lineage>
        <taxon>Bacteria</taxon>
        <taxon>Bacillati</taxon>
        <taxon>Bacillota</taxon>
        <taxon>Clostridia</taxon>
        <taxon>Lachnospirales</taxon>
        <taxon>Lachnospiraceae</taxon>
        <taxon>Mediterraneibacter</taxon>
    </lineage>
</organism>
<proteinExistence type="inferred from homology"/>
<dbReference type="InterPro" id="IPR033756">
    <property type="entry name" value="YlxH/NBP35"/>
</dbReference>